<dbReference type="RefSeq" id="WP_183208188.1">
    <property type="nucleotide sequence ID" value="NZ_JACIER010000005.1"/>
</dbReference>
<reference evidence="4" key="1">
    <citation type="submission" date="2020-08" db="EMBL/GenBank/DDBJ databases">
        <title>Genomic Encyclopedia of Type Strains, Phase IV (KMG-IV): sequencing the most valuable type-strain genomes for metagenomic binning, comparative biology and taxonomic classification.</title>
        <authorList>
            <person name="Goeker M."/>
        </authorList>
    </citation>
    <scope>NUCLEOTIDE SEQUENCE [LARGE SCALE GENOMIC DNA]</scope>
    <source>
        <strain evidence="4">DSM 105720</strain>
    </source>
</reference>
<dbReference type="PANTHER" id="PTHR38478">
    <property type="entry name" value="PEPTIDASE M1A AND M12B"/>
    <property type="match status" value="1"/>
</dbReference>
<organism evidence="4 5">
    <name type="scientific">Bacteroides reticulotermitis</name>
    <dbReference type="NCBI Taxonomy" id="1133319"/>
    <lineage>
        <taxon>Bacteria</taxon>
        <taxon>Pseudomonadati</taxon>
        <taxon>Bacteroidota</taxon>
        <taxon>Bacteroidia</taxon>
        <taxon>Bacteroidales</taxon>
        <taxon>Bacteroidaceae</taxon>
        <taxon>Bacteroides</taxon>
    </lineage>
</organism>
<sequence>MKRIVLLAGLALLGSMSHAAPETPLFHVKQSPKGYSVEIPKRLLSKDFLLAGRVQTVSSMNNKAKLCAGQRLYDPIWVKLKYEDKQLYILKPDVKNGCDETTHPSFPAYERNAVIPVMETFPVEQETDSSIVVNWTKFFTEPIEGVDPFNSKTQPGRNIPSLNKILAVNAHGNHLEVSVQYGYEGATAPFLTTIRKSLSLLPEQRMTPRLHDARVGYDFVQNRRFQLASPGIESQNLITRFRLTPAPEDQQKYLRGKKVKPMQPIVFYVDDAFPESWKKAIKEGICEWNKAFEAIGFRDVMVAKTYAEAGKGFDPDAIDVNCFRYVVSDFPNAMGKHWCDPRTGEILQADVLFYSNVISLLQKWYFLQTAAYNPLAREKTLPESVMKRLIRYAAAHEVGHCLGLEHNFRASYAYATEDLRRPDFAAEYGTTASIMDYARFNYVAQPGDRVTEVFPPYLGVYDYYAIRVGYAYLPKEKAKTITQWVDEKQQDPMYLYGRMNPSVVPVDPSVQNSDIGNDPVASSTYGIRNLQRIITELPRWNKGANNPFEGMPADYKDLQSYYFSYMERVIPLIGGLYSFEERRRNEERKTVPVAGKESERAVDFLLDELLDGYRFLTSEAVQQYAGNQTETLVKQQKQVLDKILSSIVLEHIAQTQAQTGFTYARLLDKVSNRLFAVKDADVLTRNLQQNYLIRLNELLDSKTPTYYDVLLLPVVVDHLTEIKKELELTPDLWTNYLKLKIK</sequence>
<dbReference type="CDD" id="cd04276">
    <property type="entry name" value="ZnMc_MMP_like_2"/>
    <property type="match status" value="1"/>
</dbReference>
<feature type="signal peptide" evidence="1">
    <location>
        <begin position="1"/>
        <end position="19"/>
    </location>
</feature>
<dbReference type="Proteomes" id="UP000560658">
    <property type="component" value="Unassembled WGS sequence"/>
</dbReference>
<dbReference type="Gene3D" id="3.40.390.10">
    <property type="entry name" value="Collagenase (Catalytic Domain)"/>
    <property type="match status" value="1"/>
</dbReference>
<feature type="domain" description="EcxA zinc-binding" evidence="2">
    <location>
        <begin position="380"/>
        <end position="676"/>
    </location>
</feature>
<evidence type="ECO:0000259" key="2">
    <source>
        <dbReference type="Pfam" id="PF16313"/>
    </source>
</evidence>
<feature type="domain" description="DUF5117" evidence="3">
    <location>
        <begin position="83"/>
        <end position="245"/>
    </location>
</feature>
<evidence type="ECO:0000259" key="3">
    <source>
        <dbReference type="Pfam" id="PF17148"/>
    </source>
</evidence>
<evidence type="ECO:0000256" key="1">
    <source>
        <dbReference type="SAM" id="SignalP"/>
    </source>
</evidence>
<dbReference type="InterPro" id="IPR032534">
    <property type="entry name" value="EcxA_zinc-bd"/>
</dbReference>
<dbReference type="InterPro" id="IPR034032">
    <property type="entry name" value="Zn_MMP-like_bac"/>
</dbReference>
<name>A0A840D2A5_9BACE</name>
<dbReference type="Pfam" id="PF17148">
    <property type="entry name" value="DUF5117"/>
    <property type="match status" value="1"/>
</dbReference>
<dbReference type="EMBL" id="JACIER010000005">
    <property type="protein sequence ID" value="MBB4043704.1"/>
    <property type="molecule type" value="Genomic_DNA"/>
</dbReference>
<proteinExistence type="predicted"/>
<protein>
    <recommendedName>
        <fullName evidence="6">Zinc-dependent metalloprotease</fullName>
    </recommendedName>
</protein>
<gene>
    <name evidence="4" type="ORF">GGR06_001490</name>
</gene>
<evidence type="ECO:0000313" key="4">
    <source>
        <dbReference type="EMBL" id="MBB4043704.1"/>
    </source>
</evidence>
<dbReference type="Pfam" id="PF16313">
    <property type="entry name" value="DUF4953"/>
    <property type="match status" value="1"/>
</dbReference>
<keyword evidence="5" id="KW-1185">Reference proteome</keyword>
<dbReference type="InterPro" id="IPR033413">
    <property type="entry name" value="DUF5117"/>
</dbReference>
<keyword evidence="1" id="KW-0732">Signal</keyword>
<dbReference type="AlphaFoldDB" id="A0A840D2A5"/>
<evidence type="ECO:0000313" key="5">
    <source>
        <dbReference type="Proteomes" id="UP000560658"/>
    </source>
</evidence>
<accession>A0A840D2A5</accession>
<evidence type="ECO:0008006" key="6">
    <source>
        <dbReference type="Google" id="ProtNLM"/>
    </source>
</evidence>
<feature type="chain" id="PRO_5032314558" description="Zinc-dependent metalloprotease" evidence="1">
    <location>
        <begin position="20"/>
        <end position="742"/>
    </location>
</feature>
<comment type="caution">
    <text evidence="4">The sequence shown here is derived from an EMBL/GenBank/DDBJ whole genome shotgun (WGS) entry which is preliminary data.</text>
</comment>
<dbReference type="GO" id="GO:0008237">
    <property type="term" value="F:metallopeptidase activity"/>
    <property type="evidence" value="ECO:0007669"/>
    <property type="project" value="InterPro"/>
</dbReference>
<dbReference type="SUPFAM" id="SSF55486">
    <property type="entry name" value="Metalloproteases ('zincins'), catalytic domain"/>
    <property type="match status" value="1"/>
</dbReference>
<dbReference type="PANTHER" id="PTHR38478:SF1">
    <property type="entry name" value="ZINC DEPENDENT METALLOPROTEASE DOMAIN LIPOPROTEIN"/>
    <property type="match status" value="1"/>
</dbReference>
<dbReference type="InterPro" id="IPR024079">
    <property type="entry name" value="MetalloPept_cat_dom_sf"/>
</dbReference>